<proteinExistence type="predicted"/>
<dbReference type="PROSITE" id="PS50237">
    <property type="entry name" value="HECT"/>
    <property type="match status" value="1"/>
</dbReference>
<dbReference type="PANTHER" id="PTHR46654">
    <property type="entry name" value="E3 UBIQUITIN-PROTEIN LIGASE HECTD3"/>
    <property type="match status" value="1"/>
</dbReference>
<name>T0PP22_SAPDV</name>
<evidence type="ECO:0000313" key="7">
    <source>
        <dbReference type="EMBL" id="EQC27184.1"/>
    </source>
</evidence>
<dbReference type="SUPFAM" id="SSF56204">
    <property type="entry name" value="Hect, E3 ligase catalytic domain"/>
    <property type="match status" value="1"/>
</dbReference>
<evidence type="ECO:0000256" key="1">
    <source>
        <dbReference type="ARBA" id="ARBA00022786"/>
    </source>
</evidence>
<dbReference type="InterPro" id="IPR042469">
    <property type="entry name" value="HECTD3"/>
</dbReference>
<evidence type="ECO:0000256" key="2">
    <source>
        <dbReference type="PROSITE-ProRule" id="PRU00104"/>
    </source>
</evidence>
<evidence type="ECO:0000313" key="8">
    <source>
        <dbReference type="Proteomes" id="UP000030762"/>
    </source>
</evidence>
<evidence type="ECO:0000259" key="5">
    <source>
        <dbReference type="PROSITE" id="PS50237"/>
    </source>
</evidence>
<feature type="compositionally biased region" description="Acidic residues" evidence="3">
    <location>
        <begin position="3008"/>
        <end position="3032"/>
    </location>
</feature>
<dbReference type="PROSITE" id="PS50188">
    <property type="entry name" value="B302_SPRY"/>
    <property type="match status" value="1"/>
</dbReference>
<dbReference type="InterPro" id="IPR016024">
    <property type="entry name" value="ARM-type_fold"/>
</dbReference>
<dbReference type="Proteomes" id="UP000030762">
    <property type="component" value="Unassembled WGS sequence"/>
</dbReference>
<feature type="active site" description="Glycyl thioester intermediate" evidence="2">
    <location>
        <position position="3700"/>
    </location>
</feature>
<gene>
    <name evidence="7" type="ORF">SDRG_14987</name>
</gene>
<dbReference type="GO" id="GO:0004842">
    <property type="term" value="F:ubiquitin-protein transferase activity"/>
    <property type="evidence" value="ECO:0007669"/>
    <property type="project" value="InterPro"/>
</dbReference>
<dbReference type="SUPFAM" id="SSF49899">
    <property type="entry name" value="Concanavalin A-like lectins/glucanases"/>
    <property type="match status" value="2"/>
</dbReference>
<feature type="domain" description="HECT" evidence="5">
    <location>
        <begin position="3388"/>
        <end position="3737"/>
    </location>
</feature>
<dbReference type="InterPro" id="IPR010606">
    <property type="entry name" value="Mib_Herc2"/>
</dbReference>
<dbReference type="InterPro" id="IPR035983">
    <property type="entry name" value="Hect_E3_ubiquitin_ligase"/>
</dbReference>
<feature type="compositionally biased region" description="Low complexity" evidence="3">
    <location>
        <begin position="3063"/>
        <end position="3072"/>
    </location>
</feature>
<dbReference type="EMBL" id="JH767213">
    <property type="protein sequence ID" value="EQC27184.1"/>
    <property type="molecule type" value="Genomic_DNA"/>
</dbReference>
<dbReference type="Gene3D" id="2.60.120.920">
    <property type="match status" value="1"/>
</dbReference>
<sequence length="3745" mass="407513">MMQPDTMCAEVVSIDRGTATICTDGVHLFVVELHEAAVAVHELVCAASEWARAPLPVLVATVSMSADVQAFWTSPEPFMCATNGHNVAAYRVDETRLCCATIDLATAQATATVAVSADCPVSAITLDLRNNILWTATGKTIMCHRNDGPRAEMPPVTDKDDVVTLLAATESSCISVLVRLFGTCNRVVDAYWSDESALSTALLDVAFAVDVCPSTFGDLIFLVEKLTSHPVIAPWQAFVVEVSLKLLSINTAQWSAAPESMPDHSAIRDVVQRSGLRDVLATLFQGESTLPRLRDASRRLYVLSIDMLYPSVDAQWALLATCVATNDSITLPLVRRMASRSKMQALVAGEISPALWSSIAQLVNASVTLTLAQMDGDTASERAVLGAALVSLVSTLLDAVAATCERHLSATAHVIGVVLAACDALCVRVATAPTAAFLQLLESSLLGAVAPKLFATVEYLVASLPAATPGLSHVVADFVPVAMALLERMQPLFGAVERRDTFVETKHCGSTAVVFESEHEYRNDMHEIKELRLDGAQSMTITFDSRCRSEYNYDYVVFYTDKSCTTFYGEDKYSGRDSSFNWPGVGNLPPLVIPADHCFVLFHSDGSNTDWGYKFTATANVTENSRSFEMHWLTSLEQCVLDALHSIVTLEAAWCPVAPSETALHRVLESDLLHGGMSARPTDSNDDGVVQFLHQLIDATDDDDDMPSAARVAQLLKAKTPQDQGTVPHINRAVRAVAAAILHHNMWGVDAYALGQGLRSDASPSLLRAWKNAQKMRNWFDIGDAQRPLHSVPTSTPTLQRQPSAFAGASEAALRTLCANVEARARFLLALGPASFSLAAANDPNEATKRWQLLAKYGVALQKSEDPASIVAKWHTLVDEVEAATQLQQLMLYRKSSAGRTDGRHAKTMTELVLEFVQSDVDVVALRAVIEMRNQRASLRRRSLNIVATTMATTTNSRLCHVVLSRWASSLRGLDQRHVHVLDHLAGCGADARSAVEEAYASLLAPLQCLLACDDPLVQLSALQCLAQDFAFRDGDMLVASRVVPAVFSLLQTPTSDVRAAAQAVVRILLERFVQVDKRGGIQAHIAACVADYTVALTTVPACRYLPSHAPGQSVVTPTPVPNVGFWMMVPEIPSVRLHEGDLVKHGPQWRDAAPDNAAIGVVTSIFNDVNVAVRWLPRVGVKEVHGCHVYDVGAKTFEIVPLRFDASGQILLKAHVLGDSWLHRLLGLSLTQTYHLDVALADGTAAAVHLQTPAPLVLGAWHHVGIAATDAESNYALYVDGAPVLALPLSLHLQHQVRNEARLVESLHPSVVKGWQYFTVDIDGASALQVAFDAQTTTGGDDDDACYVVFYHDDSHTSTWGDARYTSKNNLPGVDGNSPLDIAAGTFVLGYYTSEASADLWGFRLWVYDTDVLVRASPVSRLYVGEPPGRVGAEKAAGCYVHDLDITWRPTPEAVGIARAALPDPATTTLHDAPWHVLGCVLASVHGPPDVARQVLTPATFQHLVECAFASAHPVEFRCAATYVAAQSLVLHPRSGVATALLQEYVDRAMQFLIEDANPWAPPGGVTMAPAHASLVGAAYAAFVRAASTHPNVASSIEAKLKISLRLEHGVGCALAAAWVLGGDYDHAHVGTRIQTLDKRDNPEGTIEGGYIVSIDVVGDERVARVLFDLDPTRIESLRLDALRLDPAPPAYVDVAQRLVSACAPEILGAIEAATHSASPCMMDVRARLLKVLGRLCKTSAAVALLLPPLLCLAKATPSGSSIAVKPACKVLESTHPYKDSIDIYETVSFPGATSCRITFDAASRTEKDCDYMTFYKDNDKRDEFWGLERYSGRDDTVCFPGVGDEAPLVIPASHFTYYWHTDSSNNDWGWRFTVQAIFEPVAPSSLTIPQLNQRLCHLSEMLLELPPHVDTHDDAVTLTAVPSTVAPSVHGDVEISAVYFGESCSNDWVVVASKDVDVLTAPNATSITGILHHGTTVHALDVSGEWVRIAARDDTNLAGWMLRHVDGERTLAQPTMYAPLEHGLVFIGAPESNEAPVSPELDAGDAVRAVESHFDVSTIYAVETRRPHDLMRDLLESLGVQYARACLHAYVASERTDALPVDILLGLADLVVNSESPTSALSTLVQRLIAADGAFGEAVAAACTRAIARDLAALPKQPRVRRVESLLPNYHERICFPGTSTIRIEFDAATHCPDDGGVVFIGRDGAIPDGPYHGSADGDNWPGVGSKPPLLFASDTIHAFFRSDDESSEALVAFTAYDNAAGATVTEDVDALLSSLRLHMWVLLQVGCAHLPNMTPLLDATCQLYQAAPVRLQLQVLELWSTWLQNDATRVFEQLPPMHVHRFLAFLKTKLWAQHKLEEAHTTKSPLLRRLFQCVVDADEHLELYLLSLAAGPSATWAGATTDVVLTDDGACVQKVAASSAPTIVRSASGAAAGLNVWDILVVSAQEHVVVGLVTDGETTLLHVWPTDAVALRTNDIATVELDLKRREVRYLRNGALVCARHVEAGRMYYPAVQLVDAEDTVALQTSQPLQWLRFVQAINPPWYQRAVASLGLLECFHRRTDASSRFSTEIPDSVVLATVVRGADWAYDNEDGGVGNVGIVITKEPWCGQPDAAVRVQWLHDKSTALYRFGYRGLYDVLPAAVFSPSTQSRTENPHGFVALDGPVHVTIPNLPSIHGDWTIQLWFRREGLFAETQVLLHVATDANWWLRLALDSKRRLQLVVHAGQPQQITCPRVLALDAWTRVDVCAFGSGIAFHVNGDLVHHDRLGAKVQCAPATSTTLHLGASDEDGSKPWRGQLSHVRFWDAPMHMQQYYADVLKRQYNSVDVGEPATFEKLSLVAATAPKEFSDGTRALLTSYQAFTYVNRHGDFASLRPQGIGVLAPSCAHGKVYYELTLLRSTCLQLGWSFGDCAIASRDMGIGDCGRSFGVDLCRQAMWHDEKTTISEAIWQPGDVFGCLLDWHAGVMSFSLNGRVLTNVRFQCTSATLTPMSPKDGTASSQWSRDGDADDDDNGDDGDDEVSCADDEESDDSDSHSSPSKASDAEHATTSADTPPLVSSAMPETATAEATPDNSATDDERPGSAWLRHGGIFPSGSFLTGDGAIWNLGQRPFHHLPDGYVSVLEAAGVPCNAAVQFEIFDFEENGWQPVAYRHGVHDVAPRLLGAWIEVAGTECTVPDTSRFERHGATLSTPPWSTSSPQVSLSRPPLSCSARFQSSSVAMSAVHAKENEELVRYINNVCSARSLTSEALFALSWADVAPEETALVRWPLLAKLHDVPSTEPTSLSARFALLVALNKVMLGLLQYVDLVVDDGPRTLVSRLTAARGLLFHVLKRELWDVQVTATGVSSTERLLTLNRPKATRGRLASHGTNPFALFAQAYRVLSLWDATCYRSTGNLYKVTFLGENAVDGGGPYRETFTEFCAELQSPQLPLLLPTSNGQHNVGHCRDAYVLHPQAHVQHTSMLVFLGKLLGVAIRTKDCLSLTLSQVIWKLLVRDVVTVEDLEAVDALIVNSMRALRTIDTTGVTAAQFADVIDETFTTLSTDNRTVALRPHGDTIAVTFENRCEFADAVEQFRLHEFDAAVACVRRGLGMVVPLRYLRLFTWRELESLVCGSPDVDIDLLQQCTEYSSCSASDMHVTWFWDVLRAYSHDARRAFLRFVWGRSRLPRTLPEFQAGQQFKLTAFDRRPADSYMPVSHTCFFSLELPRYSSHAILEARLTYAIYNCQAIDGDGDTMAANQLGWED</sequence>
<dbReference type="eggNOG" id="KOG2242">
    <property type="taxonomic scope" value="Eukaryota"/>
</dbReference>
<dbReference type="Gene3D" id="2.60.120.200">
    <property type="match status" value="1"/>
</dbReference>
<feature type="region of interest" description="Disordered" evidence="3">
    <location>
        <begin position="2988"/>
        <end position="3088"/>
    </location>
</feature>
<reference evidence="7 8" key="1">
    <citation type="submission" date="2012-04" db="EMBL/GenBank/DDBJ databases">
        <title>The Genome Sequence of Saprolegnia declina VS20.</title>
        <authorList>
            <consortium name="The Broad Institute Genome Sequencing Platform"/>
            <person name="Russ C."/>
            <person name="Nusbaum C."/>
            <person name="Tyler B."/>
            <person name="van West P."/>
            <person name="Dieguez-Uribeondo J."/>
            <person name="de Bruijn I."/>
            <person name="Tripathy S."/>
            <person name="Jiang R."/>
            <person name="Young S.K."/>
            <person name="Zeng Q."/>
            <person name="Gargeya S."/>
            <person name="Fitzgerald M."/>
            <person name="Haas B."/>
            <person name="Abouelleil A."/>
            <person name="Alvarado L."/>
            <person name="Arachchi H.M."/>
            <person name="Berlin A."/>
            <person name="Chapman S.B."/>
            <person name="Goldberg J."/>
            <person name="Griggs A."/>
            <person name="Gujja S."/>
            <person name="Hansen M."/>
            <person name="Howarth C."/>
            <person name="Imamovic A."/>
            <person name="Larimer J."/>
            <person name="McCowen C."/>
            <person name="Montmayeur A."/>
            <person name="Murphy C."/>
            <person name="Neiman D."/>
            <person name="Pearson M."/>
            <person name="Priest M."/>
            <person name="Roberts A."/>
            <person name="Saif S."/>
            <person name="Shea T."/>
            <person name="Sisk P."/>
            <person name="Sykes S."/>
            <person name="Wortman J."/>
            <person name="Nusbaum C."/>
            <person name="Birren B."/>
        </authorList>
    </citation>
    <scope>NUCLEOTIDE SEQUENCE [LARGE SCALE GENOMIC DNA]</scope>
    <source>
        <strain evidence="7 8">VS20</strain>
    </source>
</reference>
<dbReference type="PROSITE" id="PS51416">
    <property type="entry name" value="MIB_HERC2"/>
    <property type="match status" value="1"/>
</dbReference>
<organism evidence="7 8">
    <name type="scientific">Saprolegnia diclina (strain VS20)</name>
    <dbReference type="NCBI Taxonomy" id="1156394"/>
    <lineage>
        <taxon>Eukaryota</taxon>
        <taxon>Sar</taxon>
        <taxon>Stramenopiles</taxon>
        <taxon>Oomycota</taxon>
        <taxon>Saprolegniomycetes</taxon>
        <taxon>Saprolegniales</taxon>
        <taxon>Saprolegniaceae</taxon>
        <taxon>Saprolegnia</taxon>
    </lineage>
</organism>
<feature type="domain" description="MIB/HERC2" evidence="6">
    <location>
        <begin position="2568"/>
        <end position="2646"/>
    </location>
</feature>
<dbReference type="InParanoid" id="T0PP22"/>
<dbReference type="GO" id="GO:0016567">
    <property type="term" value="P:protein ubiquitination"/>
    <property type="evidence" value="ECO:0007669"/>
    <property type="project" value="InterPro"/>
</dbReference>
<dbReference type="InterPro" id="IPR013320">
    <property type="entry name" value="ConA-like_dom_sf"/>
</dbReference>
<dbReference type="SUPFAM" id="SSF48371">
    <property type="entry name" value="ARM repeat"/>
    <property type="match status" value="1"/>
</dbReference>
<dbReference type="InterPro" id="IPR001870">
    <property type="entry name" value="B30.2/SPRY"/>
</dbReference>
<dbReference type="Pfam" id="PF00622">
    <property type="entry name" value="SPRY"/>
    <property type="match status" value="1"/>
</dbReference>
<accession>T0PP22</accession>
<dbReference type="PANTHER" id="PTHR46654:SF1">
    <property type="entry name" value="E3 UBIQUITIN-PROTEIN LIGASE HECTD3"/>
    <property type="match status" value="1"/>
</dbReference>
<dbReference type="Gene3D" id="3.30.2410.10">
    <property type="entry name" value="Hect, E3 ligase catalytic domain"/>
    <property type="match status" value="1"/>
</dbReference>
<dbReference type="RefSeq" id="XP_008619371.1">
    <property type="nucleotide sequence ID" value="XM_008621149.1"/>
</dbReference>
<dbReference type="SUPFAM" id="SSF159034">
    <property type="entry name" value="Mib/herc2 domain-like"/>
    <property type="match status" value="1"/>
</dbReference>
<dbReference type="InterPro" id="IPR000569">
    <property type="entry name" value="HECT_dom"/>
</dbReference>
<protein>
    <recommendedName>
        <fullName evidence="9">CUB domain-containing protein</fullName>
    </recommendedName>
</protein>
<keyword evidence="8" id="KW-1185">Reference proteome</keyword>
<dbReference type="Gene3D" id="3.90.1750.10">
    <property type="entry name" value="Hect, E3 ligase catalytic domains"/>
    <property type="match status" value="1"/>
</dbReference>
<evidence type="ECO:0008006" key="9">
    <source>
        <dbReference type="Google" id="ProtNLM"/>
    </source>
</evidence>
<dbReference type="Gene3D" id="2.30.30.40">
    <property type="entry name" value="SH3 Domains"/>
    <property type="match status" value="1"/>
</dbReference>
<dbReference type="Gene3D" id="3.30.2160.10">
    <property type="entry name" value="Hect, E3 ligase catalytic domain"/>
    <property type="match status" value="1"/>
</dbReference>
<dbReference type="eggNOG" id="KOG1426">
    <property type="taxonomic scope" value="Eukaryota"/>
</dbReference>
<evidence type="ECO:0000259" key="6">
    <source>
        <dbReference type="PROSITE" id="PS51416"/>
    </source>
</evidence>
<dbReference type="InterPro" id="IPR043136">
    <property type="entry name" value="B30.2/SPRY_sf"/>
</dbReference>
<evidence type="ECO:0000256" key="3">
    <source>
        <dbReference type="SAM" id="MobiDB-lite"/>
    </source>
</evidence>
<dbReference type="OMA" id="HERICFP"/>
<dbReference type="InterPro" id="IPR037252">
    <property type="entry name" value="Mib_Herc2_sf"/>
</dbReference>
<dbReference type="Pfam" id="PF06701">
    <property type="entry name" value="MIB_HERC2"/>
    <property type="match status" value="1"/>
</dbReference>
<keyword evidence="1 2" id="KW-0833">Ubl conjugation pathway</keyword>
<dbReference type="InterPro" id="IPR003877">
    <property type="entry name" value="SPRY_dom"/>
</dbReference>
<dbReference type="GeneID" id="19955714"/>
<dbReference type="STRING" id="1156394.T0PP22"/>
<dbReference type="Pfam" id="PF00632">
    <property type="entry name" value="HECT"/>
    <property type="match status" value="1"/>
</dbReference>
<dbReference type="GO" id="GO:0046872">
    <property type="term" value="F:metal ion binding"/>
    <property type="evidence" value="ECO:0007669"/>
    <property type="project" value="InterPro"/>
</dbReference>
<dbReference type="OrthoDB" id="239701at2759"/>
<dbReference type="Pfam" id="PF13385">
    <property type="entry name" value="Laminin_G_3"/>
    <property type="match status" value="1"/>
</dbReference>
<evidence type="ECO:0000259" key="4">
    <source>
        <dbReference type="PROSITE" id="PS50188"/>
    </source>
</evidence>
<dbReference type="SMART" id="SM00119">
    <property type="entry name" value="HECTc"/>
    <property type="match status" value="1"/>
</dbReference>
<dbReference type="VEuPathDB" id="FungiDB:SDRG_14987"/>
<feature type="domain" description="B30.2/SPRY" evidence="4">
    <location>
        <begin position="2816"/>
        <end position="3011"/>
    </location>
</feature>